<dbReference type="Pfam" id="PF13426">
    <property type="entry name" value="PAS_9"/>
    <property type="match status" value="1"/>
</dbReference>
<evidence type="ECO:0000256" key="6">
    <source>
        <dbReference type="ARBA" id="ARBA00023170"/>
    </source>
</evidence>
<sequence>MTLKYGGSDQESDSDAEAPRAVSHSAATKRAVALTPNQRAGVSACEPPVDVEAQWRALLDGGALQPKPRPDEDEAEDHWQGVLSGGVEGSVVEDDERSMGRSSGTSSEYSEEAISEKAAQWGYEGPISASTELGDGMSVTSWRSRGSTRSMGSSSSGGSTSSQIPRVAKDVRDAITSFTLAFVVCDATGSPPTYPVLYASGGFFKMTGYEADEVIGSSCRFLQGPDTNPKEVARIRKALESGEAYSGKILNYKKDGTTFWNVLSMSPIKNNDGEVIKYIGMQAEAKGKRGKSHRRSLQSLPAEHSKIPRPISRAEVSVPRLSLPVPKDVVSGAAAAVQAPKSRYSYSLSNSRPSVDSAAEWQALARLRAEIVSSVRSMDAPEKDEKPSRKPRGSPATRLFRKLNTKISERLKTPEVEYVDYDTEEKVSSTFGGSDQDRNGNSVVFSRKYVDYRLDTPSEFRSDIPERGERLSSSHCKAPSVTVGGRSQFVIIH</sequence>
<evidence type="ECO:0000256" key="7">
    <source>
        <dbReference type="SAM" id="MobiDB-lite"/>
    </source>
</evidence>
<dbReference type="PROSITE" id="PS50113">
    <property type="entry name" value="PAC"/>
    <property type="match status" value="1"/>
</dbReference>
<evidence type="ECO:0000256" key="1">
    <source>
        <dbReference type="ARBA" id="ARBA00022543"/>
    </source>
</evidence>
<organism evidence="10">
    <name type="scientific">Sphaerocarpos texanus</name>
    <dbReference type="NCBI Taxonomy" id="37410"/>
    <lineage>
        <taxon>Eukaryota</taxon>
        <taxon>Viridiplantae</taxon>
        <taxon>Streptophyta</taxon>
        <taxon>Embryophyta</taxon>
        <taxon>Marchantiophyta</taxon>
        <taxon>Marchantiopsida</taxon>
        <taxon>Marchantiidae</taxon>
        <taxon>Sphaerocarpales</taxon>
        <taxon>Sphaerocarpaceae</taxon>
        <taxon>Sphaerocarpos</taxon>
    </lineage>
</organism>
<feature type="domain" description="PAC" evidence="9">
    <location>
        <begin position="243"/>
        <end position="297"/>
    </location>
</feature>
<dbReference type="SUPFAM" id="SSF55785">
    <property type="entry name" value="PYP-like sensor domain (PAS domain)"/>
    <property type="match status" value="1"/>
</dbReference>
<proteinExistence type="evidence at transcript level"/>
<evidence type="ECO:0000256" key="2">
    <source>
        <dbReference type="ARBA" id="ARBA00022606"/>
    </source>
</evidence>
<feature type="domain" description="PAS" evidence="8">
    <location>
        <begin position="167"/>
        <end position="242"/>
    </location>
</feature>
<feature type="region of interest" description="Disordered" evidence="7">
    <location>
        <begin position="60"/>
        <end position="113"/>
    </location>
</feature>
<evidence type="ECO:0000259" key="9">
    <source>
        <dbReference type="PROSITE" id="PS50113"/>
    </source>
</evidence>
<evidence type="ECO:0000256" key="5">
    <source>
        <dbReference type="ARBA" id="ARBA00022991"/>
    </source>
</evidence>
<name>A0A126WXH6_9MARC</name>
<feature type="region of interest" description="Disordered" evidence="7">
    <location>
        <begin position="376"/>
        <end position="396"/>
    </location>
</feature>
<dbReference type="InterPro" id="IPR035965">
    <property type="entry name" value="PAS-like_dom_sf"/>
</dbReference>
<dbReference type="GO" id="GO:0009881">
    <property type="term" value="F:photoreceptor activity"/>
    <property type="evidence" value="ECO:0007669"/>
    <property type="project" value="UniProtKB-KW"/>
</dbReference>
<keyword evidence="6" id="KW-0675">Receptor</keyword>
<dbReference type="InterPro" id="IPR000700">
    <property type="entry name" value="PAS-assoc_C"/>
</dbReference>
<dbReference type="PANTHER" id="PTHR47429">
    <property type="entry name" value="PROTEIN TWIN LOV 1"/>
    <property type="match status" value="1"/>
</dbReference>
<reference evidence="10" key="1">
    <citation type="journal article" date="2016" name="Proc. Natl. Acad. Sci. U.S.A.">
        <title>Functional and topological diversity of LOV domain photoreceptors.</title>
        <authorList>
            <person name="Glantz S.T."/>
            <person name="Carpenter E.J."/>
            <person name="Melkonian M."/>
            <person name="Gardner K.H."/>
            <person name="Boyden E.S."/>
            <person name="Wong G.K."/>
            <person name="Chow B.Y."/>
        </authorList>
    </citation>
    <scope>NUCLEOTIDE SEQUENCE</scope>
    <source>
        <strain evidence="10">HERT_2045441</strain>
    </source>
</reference>
<keyword evidence="1" id="KW-0600">Photoreceptor protein</keyword>
<dbReference type="GO" id="GO:0005634">
    <property type="term" value="C:nucleus"/>
    <property type="evidence" value="ECO:0007669"/>
    <property type="project" value="TreeGrafter"/>
</dbReference>
<accession>A0A126WXH6</accession>
<keyword evidence="3" id="KW-0285">Flavoprotein</keyword>
<evidence type="ECO:0000256" key="4">
    <source>
        <dbReference type="ARBA" id="ARBA00022643"/>
    </source>
</evidence>
<dbReference type="PANTHER" id="PTHR47429:SF8">
    <property type="entry name" value="PHOTOTROPIN-1-LIKE"/>
    <property type="match status" value="1"/>
</dbReference>
<dbReference type="AlphaFoldDB" id="A0A126WXH6"/>
<keyword evidence="4" id="KW-0288">FMN</keyword>
<dbReference type="InterPro" id="IPR000014">
    <property type="entry name" value="PAS"/>
</dbReference>
<protein>
    <submittedName>
        <fullName evidence="10">Putative LOV domain-containing protein</fullName>
    </submittedName>
</protein>
<dbReference type="CDD" id="cd00130">
    <property type="entry name" value="PAS"/>
    <property type="match status" value="1"/>
</dbReference>
<dbReference type="Gene3D" id="3.30.450.20">
    <property type="entry name" value="PAS domain"/>
    <property type="match status" value="1"/>
</dbReference>
<evidence type="ECO:0000313" key="10">
    <source>
        <dbReference type="EMBL" id="AML77275.1"/>
    </source>
</evidence>
<dbReference type="InterPro" id="IPR001610">
    <property type="entry name" value="PAC"/>
</dbReference>
<feature type="region of interest" description="Disordered" evidence="7">
    <location>
        <begin position="129"/>
        <end position="165"/>
    </location>
</feature>
<dbReference type="GO" id="GO:0009637">
    <property type="term" value="P:response to blue light"/>
    <property type="evidence" value="ECO:0007669"/>
    <property type="project" value="UniProtKB-ARBA"/>
</dbReference>
<feature type="region of interest" description="Disordered" evidence="7">
    <location>
        <begin position="286"/>
        <end position="308"/>
    </location>
</feature>
<evidence type="ECO:0000256" key="3">
    <source>
        <dbReference type="ARBA" id="ARBA00022630"/>
    </source>
</evidence>
<keyword evidence="5" id="KW-0157">Chromophore</keyword>
<evidence type="ECO:0000259" key="8">
    <source>
        <dbReference type="PROSITE" id="PS50112"/>
    </source>
</evidence>
<dbReference type="PROSITE" id="PS50112">
    <property type="entry name" value="PAS"/>
    <property type="match status" value="1"/>
</dbReference>
<dbReference type="EMBL" id="KU699284">
    <property type="protein sequence ID" value="AML77275.1"/>
    <property type="molecule type" value="mRNA"/>
</dbReference>
<feature type="compositionally biased region" description="Basic and acidic residues" evidence="7">
    <location>
        <begin position="379"/>
        <end position="388"/>
    </location>
</feature>
<keyword evidence="2" id="KW-0716">Sensory transduction</keyword>
<dbReference type="NCBIfam" id="TIGR00229">
    <property type="entry name" value="sensory_box"/>
    <property type="match status" value="1"/>
</dbReference>
<feature type="compositionally biased region" description="Low complexity" evidence="7">
    <location>
        <begin position="138"/>
        <end position="162"/>
    </location>
</feature>
<dbReference type="SMART" id="SM00086">
    <property type="entry name" value="PAC"/>
    <property type="match status" value="1"/>
</dbReference>
<feature type="region of interest" description="Disordered" evidence="7">
    <location>
        <begin position="1"/>
        <end position="45"/>
    </location>
</feature>